<dbReference type="EMBL" id="JAMKFB020000016">
    <property type="protein sequence ID" value="KAL0173251.1"/>
    <property type="molecule type" value="Genomic_DNA"/>
</dbReference>
<sequence length="54" mass="6203">MLHQRLGGWIAPLQESLVFSPAELVFGHTVWGPLELFHDQFLSKDSPRVPILEY</sequence>
<organism evidence="1 2">
    <name type="scientific">Cirrhinus mrigala</name>
    <name type="common">Mrigala</name>
    <dbReference type="NCBI Taxonomy" id="683832"/>
    <lineage>
        <taxon>Eukaryota</taxon>
        <taxon>Metazoa</taxon>
        <taxon>Chordata</taxon>
        <taxon>Craniata</taxon>
        <taxon>Vertebrata</taxon>
        <taxon>Euteleostomi</taxon>
        <taxon>Actinopterygii</taxon>
        <taxon>Neopterygii</taxon>
        <taxon>Teleostei</taxon>
        <taxon>Ostariophysi</taxon>
        <taxon>Cypriniformes</taxon>
        <taxon>Cyprinidae</taxon>
        <taxon>Labeoninae</taxon>
        <taxon>Labeonini</taxon>
        <taxon>Cirrhinus</taxon>
    </lineage>
</organism>
<reference evidence="1 2" key="1">
    <citation type="submission" date="2024-05" db="EMBL/GenBank/DDBJ databases">
        <title>Genome sequencing and assembly of Indian major carp, Cirrhinus mrigala (Hamilton, 1822).</title>
        <authorList>
            <person name="Mohindra V."/>
            <person name="Chowdhury L.M."/>
            <person name="Lal K."/>
            <person name="Jena J.K."/>
        </authorList>
    </citation>
    <scope>NUCLEOTIDE SEQUENCE [LARGE SCALE GENOMIC DNA]</scope>
    <source>
        <strain evidence="1">CM1030</strain>
        <tissue evidence="1">Blood</tissue>
    </source>
</reference>
<gene>
    <name evidence="1" type="ORF">M9458_033562</name>
</gene>
<feature type="non-terminal residue" evidence="1">
    <location>
        <position position="54"/>
    </location>
</feature>
<protein>
    <submittedName>
        <fullName evidence="1">Uncharacterized protein</fullName>
    </submittedName>
</protein>
<accession>A0ABD0PKG6</accession>
<dbReference type="Proteomes" id="UP001529510">
    <property type="component" value="Unassembled WGS sequence"/>
</dbReference>
<comment type="caution">
    <text evidence="1">The sequence shown here is derived from an EMBL/GenBank/DDBJ whole genome shotgun (WGS) entry which is preliminary data.</text>
</comment>
<proteinExistence type="predicted"/>
<evidence type="ECO:0000313" key="1">
    <source>
        <dbReference type="EMBL" id="KAL0173251.1"/>
    </source>
</evidence>
<keyword evidence="2" id="KW-1185">Reference proteome</keyword>
<dbReference type="AlphaFoldDB" id="A0ABD0PKG6"/>
<evidence type="ECO:0000313" key="2">
    <source>
        <dbReference type="Proteomes" id="UP001529510"/>
    </source>
</evidence>
<name>A0ABD0PKG6_CIRMR</name>